<sequence length="295" mass="33119">MIKKIEFVDLSKEFTCARPFIQPSRYSPNNCGYHNPPTVYLTHLLEDAWPTKPFHKLPSKHRSSGTDKTETFYRGTNSSHDAERPSRSSSRASYQGEEDSEDTSCNLPISSLPFRIIYSAATLSMPNPERNRYSNKESAKVNAGLECGSGAISGCIPKESNAMLTTNTPALNIDFGQLMVSSITPEPRLDTKEQVHCMLHPPPYAFVHGVLSIQWVRGAVGEDHFVFRESDERYVLSRASQLRLRGAALGIPMLYMEWLCGNSEAVSSTEAGMYLTPELFEEIQREELDIQVYPE</sequence>
<dbReference type="AlphaFoldDB" id="A0A9P4GHC8"/>
<proteinExistence type="predicted"/>
<protein>
    <submittedName>
        <fullName evidence="2">Uncharacterized protein</fullName>
    </submittedName>
</protein>
<evidence type="ECO:0000313" key="2">
    <source>
        <dbReference type="EMBL" id="KAF1845595.1"/>
    </source>
</evidence>
<reference evidence="2" key="1">
    <citation type="submission" date="2020-01" db="EMBL/GenBank/DDBJ databases">
        <authorList>
            <consortium name="DOE Joint Genome Institute"/>
            <person name="Haridas S."/>
            <person name="Albert R."/>
            <person name="Binder M."/>
            <person name="Bloem J."/>
            <person name="Labutti K."/>
            <person name="Salamov A."/>
            <person name="Andreopoulos B."/>
            <person name="Baker S.E."/>
            <person name="Barry K."/>
            <person name="Bills G."/>
            <person name="Bluhm B.H."/>
            <person name="Cannon C."/>
            <person name="Castanera R."/>
            <person name="Culley D.E."/>
            <person name="Daum C."/>
            <person name="Ezra D."/>
            <person name="Gonzalez J.B."/>
            <person name="Henrissat B."/>
            <person name="Kuo A."/>
            <person name="Liang C."/>
            <person name="Lipzen A."/>
            <person name="Lutzoni F."/>
            <person name="Magnuson J."/>
            <person name="Mondo S."/>
            <person name="Nolan M."/>
            <person name="Ohm R."/>
            <person name="Pangilinan J."/>
            <person name="Park H.-J."/>
            <person name="Ramirez L."/>
            <person name="Alfaro M."/>
            <person name="Sun H."/>
            <person name="Tritt A."/>
            <person name="Yoshinaga Y."/>
            <person name="Zwiers L.-H."/>
            <person name="Turgeon B.G."/>
            <person name="Goodwin S.B."/>
            <person name="Spatafora J.W."/>
            <person name="Crous P.W."/>
            <person name="Grigoriev I.V."/>
        </authorList>
    </citation>
    <scope>NUCLEOTIDE SEQUENCE</scope>
    <source>
        <strain evidence="2">CBS 394.84</strain>
    </source>
</reference>
<dbReference type="OrthoDB" id="3927820at2759"/>
<dbReference type="EMBL" id="ML976616">
    <property type="protein sequence ID" value="KAF1845595.1"/>
    <property type="molecule type" value="Genomic_DNA"/>
</dbReference>
<gene>
    <name evidence="2" type="ORF">K460DRAFT_111474</name>
</gene>
<dbReference type="RefSeq" id="XP_040788158.1">
    <property type="nucleotide sequence ID" value="XM_040926554.1"/>
</dbReference>
<evidence type="ECO:0000256" key="1">
    <source>
        <dbReference type="SAM" id="MobiDB-lite"/>
    </source>
</evidence>
<organism evidence="2 3">
    <name type="scientific">Cucurbitaria berberidis CBS 394.84</name>
    <dbReference type="NCBI Taxonomy" id="1168544"/>
    <lineage>
        <taxon>Eukaryota</taxon>
        <taxon>Fungi</taxon>
        <taxon>Dikarya</taxon>
        <taxon>Ascomycota</taxon>
        <taxon>Pezizomycotina</taxon>
        <taxon>Dothideomycetes</taxon>
        <taxon>Pleosporomycetidae</taxon>
        <taxon>Pleosporales</taxon>
        <taxon>Pleosporineae</taxon>
        <taxon>Cucurbitariaceae</taxon>
        <taxon>Cucurbitaria</taxon>
    </lineage>
</organism>
<feature type="region of interest" description="Disordered" evidence="1">
    <location>
        <begin position="55"/>
        <end position="106"/>
    </location>
</feature>
<accession>A0A9P4GHC8</accession>
<keyword evidence="3" id="KW-1185">Reference proteome</keyword>
<evidence type="ECO:0000313" key="3">
    <source>
        <dbReference type="Proteomes" id="UP000800039"/>
    </source>
</evidence>
<name>A0A9P4GHC8_9PLEO</name>
<dbReference type="Proteomes" id="UP000800039">
    <property type="component" value="Unassembled WGS sequence"/>
</dbReference>
<comment type="caution">
    <text evidence="2">The sequence shown here is derived from an EMBL/GenBank/DDBJ whole genome shotgun (WGS) entry which is preliminary data.</text>
</comment>
<dbReference type="GeneID" id="63843805"/>